<dbReference type="Pfam" id="PF01738">
    <property type="entry name" value="DLH"/>
    <property type="match status" value="1"/>
</dbReference>
<evidence type="ECO:0000256" key="1">
    <source>
        <dbReference type="SAM" id="MobiDB-lite"/>
    </source>
</evidence>
<dbReference type="SUPFAM" id="SSF53474">
    <property type="entry name" value="alpha/beta-Hydrolases"/>
    <property type="match status" value="1"/>
</dbReference>
<dbReference type="InterPro" id="IPR029058">
    <property type="entry name" value="AB_hydrolase_fold"/>
</dbReference>
<feature type="domain" description="Dienelactone hydrolase" evidence="2">
    <location>
        <begin position="47"/>
        <end position="266"/>
    </location>
</feature>
<gene>
    <name evidence="3" type="ORF">TrRE_jg6870</name>
</gene>
<evidence type="ECO:0000259" key="2">
    <source>
        <dbReference type="Pfam" id="PF01738"/>
    </source>
</evidence>
<dbReference type="InterPro" id="IPR002925">
    <property type="entry name" value="Dienelactn_hydro"/>
</dbReference>
<comment type="caution">
    <text evidence="3">The sequence shown here is derived from an EMBL/GenBank/DDBJ whole genome shotgun (WGS) entry which is preliminary data.</text>
</comment>
<evidence type="ECO:0000313" key="4">
    <source>
        <dbReference type="Proteomes" id="UP001165082"/>
    </source>
</evidence>
<dbReference type="GO" id="GO:0016787">
    <property type="term" value="F:hydrolase activity"/>
    <property type="evidence" value="ECO:0007669"/>
    <property type="project" value="InterPro"/>
</dbReference>
<organism evidence="3 4">
    <name type="scientific">Triparma retinervis</name>
    <dbReference type="NCBI Taxonomy" id="2557542"/>
    <lineage>
        <taxon>Eukaryota</taxon>
        <taxon>Sar</taxon>
        <taxon>Stramenopiles</taxon>
        <taxon>Ochrophyta</taxon>
        <taxon>Bolidophyceae</taxon>
        <taxon>Parmales</taxon>
        <taxon>Triparmaceae</taxon>
        <taxon>Triparma</taxon>
    </lineage>
</organism>
<dbReference type="Gene3D" id="3.40.50.1820">
    <property type="entry name" value="alpha/beta hydrolase"/>
    <property type="match status" value="1"/>
</dbReference>
<accession>A0A9W7G192</accession>
<dbReference type="PANTHER" id="PTHR17630">
    <property type="entry name" value="DIENELACTONE HYDROLASE"/>
    <property type="match status" value="1"/>
</dbReference>
<dbReference type="PANTHER" id="PTHR17630:SF44">
    <property type="entry name" value="PROTEIN AIM2"/>
    <property type="match status" value="1"/>
</dbReference>
<evidence type="ECO:0000313" key="3">
    <source>
        <dbReference type="EMBL" id="GMI29106.1"/>
    </source>
</evidence>
<name>A0A9W7G192_9STRA</name>
<feature type="region of interest" description="Disordered" evidence="1">
    <location>
        <begin position="1"/>
        <end position="29"/>
    </location>
</feature>
<dbReference type="AlphaFoldDB" id="A0A9W7G192"/>
<protein>
    <recommendedName>
        <fullName evidence="2">Dienelactone hydrolase domain-containing protein</fullName>
    </recommendedName>
</protein>
<dbReference type="EMBL" id="BRXZ01008649">
    <property type="protein sequence ID" value="GMI29106.1"/>
    <property type="molecule type" value="Genomic_DNA"/>
</dbReference>
<proteinExistence type="predicted"/>
<sequence length="276" mass="29740">MSAPCCPPGSLGLPFEADTKPKGSLSTIPSSGDIPSMLIYQSPTSKEKSSKKKAIVVFSDVFGFDAGNHRLFCDALSEGVGEDIDVFLPDLFRGNNAIQPLTFLPEALAVPLAALGMLYRLKFTYTVETTIHVDVGRLIIPYLRSLGYESFGCVGFCFGGWAVAQCLALESSPFSAGVGIHPSLNVEDLHRRPVADLAKRVGKTPLLLLPAGNDKREVKPGGVAVRILAESRGVDESEISVEFPDQIHGFVSRGEPSEDQKRAIDKSAKHFIKHLS</sequence>
<keyword evidence="4" id="KW-1185">Reference proteome</keyword>
<dbReference type="OrthoDB" id="17560at2759"/>
<reference evidence="3" key="1">
    <citation type="submission" date="2022-07" db="EMBL/GenBank/DDBJ databases">
        <title>Genome analysis of Parmales, a sister group of diatoms, reveals the evolutionary specialization of diatoms from phago-mixotrophs to photoautotrophs.</title>
        <authorList>
            <person name="Ban H."/>
            <person name="Sato S."/>
            <person name="Yoshikawa S."/>
            <person name="Kazumasa Y."/>
            <person name="Nakamura Y."/>
            <person name="Ichinomiya M."/>
            <person name="Saitoh K."/>
            <person name="Sato N."/>
            <person name="Blanc-Mathieu R."/>
            <person name="Endo H."/>
            <person name="Kuwata A."/>
            <person name="Ogata H."/>
        </authorList>
    </citation>
    <scope>NUCLEOTIDE SEQUENCE</scope>
</reference>
<dbReference type="Proteomes" id="UP001165082">
    <property type="component" value="Unassembled WGS sequence"/>
</dbReference>